<dbReference type="AlphaFoldDB" id="A0A6A5UUD7"/>
<keyword evidence="1" id="KW-1133">Transmembrane helix</keyword>
<evidence type="ECO:0000313" key="2">
    <source>
        <dbReference type="EMBL" id="KAF1968000.1"/>
    </source>
</evidence>
<organism evidence="2 3">
    <name type="scientific">Bimuria novae-zelandiae CBS 107.79</name>
    <dbReference type="NCBI Taxonomy" id="1447943"/>
    <lineage>
        <taxon>Eukaryota</taxon>
        <taxon>Fungi</taxon>
        <taxon>Dikarya</taxon>
        <taxon>Ascomycota</taxon>
        <taxon>Pezizomycotina</taxon>
        <taxon>Dothideomycetes</taxon>
        <taxon>Pleosporomycetidae</taxon>
        <taxon>Pleosporales</taxon>
        <taxon>Massarineae</taxon>
        <taxon>Didymosphaeriaceae</taxon>
        <taxon>Bimuria</taxon>
    </lineage>
</organism>
<feature type="transmembrane region" description="Helical" evidence="1">
    <location>
        <begin position="115"/>
        <end position="135"/>
    </location>
</feature>
<protein>
    <submittedName>
        <fullName evidence="2">Uncharacterized protein</fullName>
    </submittedName>
</protein>
<evidence type="ECO:0000256" key="1">
    <source>
        <dbReference type="SAM" id="Phobius"/>
    </source>
</evidence>
<keyword evidence="1" id="KW-0472">Membrane</keyword>
<name>A0A6A5UUD7_9PLEO</name>
<keyword evidence="3" id="KW-1185">Reference proteome</keyword>
<evidence type="ECO:0000313" key="3">
    <source>
        <dbReference type="Proteomes" id="UP000800036"/>
    </source>
</evidence>
<dbReference type="Proteomes" id="UP000800036">
    <property type="component" value="Unassembled WGS sequence"/>
</dbReference>
<keyword evidence="1" id="KW-0812">Transmembrane</keyword>
<dbReference type="EMBL" id="ML976725">
    <property type="protein sequence ID" value="KAF1968000.1"/>
    <property type="molecule type" value="Genomic_DNA"/>
</dbReference>
<gene>
    <name evidence="2" type="ORF">BU23DRAFT_277798</name>
</gene>
<proteinExistence type="predicted"/>
<sequence length="147" mass="16978">MLVIESLTHSNTETTCTYAIGVLPLFYLKRQSGPAMHMSCMIRNFRRLLIPKVKKQGRPRGQEVYIPALERSTCWFCLAHFRQTQHINSRSPLLVTQFLRLGTWEARSTGRKGNFILPALFTAHIIAVFFFYPSAPRQSPRKRKPLS</sequence>
<reference evidence="2" key="1">
    <citation type="journal article" date="2020" name="Stud. Mycol.">
        <title>101 Dothideomycetes genomes: a test case for predicting lifestyles and emergence of pathogens.</title>
        <authorList>
            <person name="Haridas S."/>
            <person name="Albert R."/>
            <person name="Binder M."/>
            <person name="Bloem J."/>
            <person name="Labutti K."/>
            <person name="Salamov A."/>
            <person name="Andreopoulos B."/>
            <person name="Baker S."/>
            <person name="Barry K."/>
            <person name="Bills G."/>
            <person name="Bluhm B."/>
            <person name="Cannon C."/>
            <person name="Castanera R."/>
            <person name="Culley D."/>
            <person name="Daum C."/>
            <person name="Ezra D."/>
            <person name="Gonzalez J."/>
            <person name="Henrissat B."/>
            <person name="Kuo A."/>
            <person name="Liang C."/>
            <person name="Lipzen A."/>
            <person name="Lutzoni F."/>
            <person name="Magnuson J."/>
            <person name="Mondo S."/>
            <person name="Nolan M."/>
            <person name="Ohm R."/>
            <person name="Pangilinan J."/>
            <person name="Park H.-J."/>
            <person name="Ramirez L."/>
            <person name="Alfaro M."/>
            <person name="Sun H."/>
            <person name="Tritt A."/>
            <person name="Yoshinaga Y."/>
            <person name="Zwiers L.-H."/>
            <person name="Turgeon B."/>
            <person name="Goodwin S."/>
            <person name="Spatafora J."/>
            <person name="Crous P."/>
            <person name="Grigoriev I."/>
        </authorList>
    </citation>
    <scope>NUCLEOTIDE SEQUENCE</scope>
    <source>
        <strain evidence="2">CBS 107.79</strain>
    </source>
</reference>
<accession>A0A6A5UUD7</accession>